<evidence type="ECO:0000256" key="5">
    <source>
        <dbReference type="ARBA" id="ARBA00023054"/>
    </source>
</evidence>
<feature type="compositionally biased region" description="Acidic residues" evidence="8">
    <location>
        <begin position="904"/>
        <end position="913"/>
    </location>
</feature>
<sequence>MADEEKNKAIENGAEPKSSQSIIEESIFKENQSKLEEQSLFSPVEAIVDNVDKQIEEVSNESLTEMIEAVSLLYPETSICLVTDPQDSLQSPFAVNQQCSQPPTKSFIQNLCENATKKVETSSEQSSDIADNSPEDIESLLIKRAIKKDDREAIKDEVSKVSTAADVLLGSGTGTEQISQVIDSSDSQILSAVFAPERSDAVKSSEGSDWLRALKEAASVSQIIPEHRDESTCGSTENRPFETLRSPQTDLEFQTPTEEYFPPAPEESFPPVPEESFPPAPEEILSPASEESFPPAPEESFPPAFEESFPPAPEESFAPINKEPEEPPDCRSPLVEAAESSVSVPSPLLPLPQHDTAPALPALLLQDTVEFPTPPPTPPDRAPPEPQTLPLAPSGLAEAPPAAPVPPQIQPSEPSARSSDSDGAFETPESTTPVKSASSPVPPTEPPYTNSEALSQEHTASTADISASEAQDPNQLKSPSRSQSIVFDEDKPIAASGTYNLDYLIANDPLPESNFGSGPSSRAPLTRSLSLQSGELESPGDKFSGGTFDKPIHPRAESFSIGTESAPGTLRKVKKPRPGSLKKKPLSRQNSNPEHTSPKTVSSSSTPEEKKRGKPQPESPLQTLERASSSPSPSPSPAGTLRRNRIKSRVESPPPLAEEVTASSISSQLQPVLPDPVPEAPAVPDEESPIPPSASYKWDPDNFENIDPFCTGGSKVANSPVLGRKADFTSVSDTPVVVEEPRASSTAKEQPISIEEQPITKRQPVRLEFDYSEDSEEAPRSTPPPKNLGKKPGAKMPIRKPRLGIKKPPPSQTEQLDNAPVPALSNDIDDIPIPKGSYNFDPNKWDDPNFNPFSTNTGIPNSPGLSRRSYDFDADSFDGSIDTFKSPSKMGNSPPKTFDKSNDNENDNDNIAELEDHNQNKPAKNKKKPLKSNTFRVKKSPKRTQVTEPSAQCCPVCSPLSPSTSPTHNHLQEHSPDANPEPSQDHATDEEKLASSTSHKWTRHDIEVELNSDPQDFPQPADFTAFVSENSLPAQSDVTDYEIEYMEKIGSSASALSVKKPSLYLKLDSVTESPTKTSKMQDSEPNSPCTGSFEEMEAQISQGKSPVLPPRGAHESLASEKSRKRESQSQSRTQSNERDGASPIQGPMDPSDLPLLDRLSDSPTPLSYLEPDLAETNPTAFAQKLQEELVLAALRIEALQVAKNITQSPTLSTVSPQQREMASPGDSGVPKSSLYSRTGYIEGDSPHLPREMDHSLGIAREEIVVKEKEAMEWKRKYEESRREVEEMRRIVMEYEKTIAEMIDKSIMPLDSNTEGEQREKTLSHHTIQQLILEKDQALADLNSVEKSLADLFRRYEKMKDVLEGFRKNEDVLKKCAQEYLSRVRKEEQRYQALKIHAEEKLDKANAEIAQVRVKAKQEQAAYQASLRKEQMKVDSLERTLEQKNKEIEELTKICDELIAKMGRS</sequence>
<feature type="compositionally biased region" description="Pro residues" evidence="8">
    <location>
        <begin position="262"/>
        <end position="281"/>
    </location>
</feature>
<feature type="region of interest" description="Disordered" evidence="8">
    <location>
        <begin position="1"/>
        <end position="22"/>
    </location>
</feature>
<feature type="region of interest" description="Disordered" evidence="8">
    <location>
        <begin position="1071"/>
        <end position="1172"/>
    </location>
</feature>
<feature type="compositionally biased region" description="Polar residues" evidence="8">
    <location>
        <begin position="883"/>
        <end position="895"/>
    </location>
</feature>
<dbReference type="GeneID" id="113056922"/>
<evidence type="ECO:0000259" key="9">
    <source>
        <dbReference type="Pfam" id="PF05010"/>
    </source>
</evidence>
<name>A0A6P6L520_CARAU</name>
<dbReference type="GO" id="GO:0005737">
    <property type="term" value="C:cytoplasm"/>
    <property type="evidence" value="ECO:0007669"/>
    <property type="project" value="TreeGrafter"/>
</dbReference>
<feature type="domain" description="Transforming acidic coiled-coil-containing protein C-terminal" evidence="9">
    <location>
        <begin position="1250"/>
        <end position="1458"/>
    </location>
</feature>
<dbReference type="RefSeq" id="XP_026079644.1">
    <property type="nucleotide sequence ID" value="XM_026223859.1"/>
</dbReference>
<organism evidence="10 11">
    <name type="scientific">Carassius auratus</name>
    <name type="common">Goldfish</name>
    <dbReference type="NCBI Taxonomy" id="7957"/>
    <lineage>
        <taxon>Eukaryota</taxon>
        <taxon>Metazoa</taxon>
        <taxon>Chordata</taxon>
        <taxon>Craniata</taxon>
        <taxon>Vertebrata</taxon>
        <taxon>Euteleostomi</taxon>
        <taxon>Actinopterygii</taxon>
        <taxon>Neopterygii</taxon>
        <taxon>Teleostei</taxon>
        <taxon>Ostariophysi</taxon>
        <taxon>Cypriniformes</taxon>
        <taxon>Cyprinidae</taxon>
        <taxon>Cyprininae</taxon>
        <taxon>Carassius</taxon>
    </lineage>
</organism>
<feature type="compositionally biased region" description="Low complexity" evidence="8">
    <location>
        <begin position="332"/>
        <end position="346"/>
    </location>
</feature>
<feature type="compositionally biased region" description="Polar residues" evidence="8">
    <location>
        <begin position="1210"/>
        <end position="1220"/>
    </location>
</feature>
<keyword evidence="3" id="KW-0963">Cytoplasm</keyword>
<dbReference type="PANTHER" id="PTHR13924">
    <property type="entry name" value="TRANSFORMING ACIDIC COILED-COIL CONTAINING PROTEIN 1/2"/>
    <property type="match status" value="1"/>
</dbReference>
<feature type="compositionally biased region" description="Polar residues" evidence="8">
    <location>
        <begin position="851"/>
        <end position="864"/>
    </location>
</feature>
<feature type="coiled-coil region" evidence="7">
    <location>
        <begin position="1263"/>
        <end position="1460"/>
    </location>
</feature>
<dbReference type="GO" id="GO:0021987">
    <property type="term" value="P:cerebral cortex development"/>
    <property type="evidence" value="ECO:0007669"/>
    <property type="project" value="TreeGrafter"/>
</dbReference>
<feature type="compositionally biased region" description="Polar residues" evidence="8">
    <location>
        <begin position="661"/>
        <end position="670"/>
    </location>
</feature>
<feature type="region of interest" description="Disordered" evidence="8">
    <location>
        <begin position="506"/>
        <end position="700"/>
    </location>
</feature>
<feature type="compositionally biased region" description="Pro residues" evidence="8">
    <location>
        <begin position="372"/>
        <end position="387"/>
    </location>
</feature>
<dbReference type="GO" id="GO:0007052">
    <property type="term" value="P:mitotic spindle organization"/>
    <property type="evidence" value="ECO:0007669"/>
    <property type="project" value="InterPro"/>
</dbReference>
<gene>
    <name evidence="11" type="primary">LOC113056922</name>
</gene>
<feature type="compositionally biased region" description="Low complexity" evidence="8">
    <location>
        <begin position="282"/>
        <end position="319"/>
    </location>
</feature>
<feature type="compositionally biased region" description="Basic and acidic residues" evidence="8">
    <location>
        <begin position="983"/>
        <end position="993"/>
    </location>
</feature>
<accession>A0A6P6L520</accession>
<feature type="compositionally biased region" description="Polar residues" evidence="8">
    <location>
        <begin position="428"/>
        <end position="439"/>
    </location>
</feature>
<evidence type="ECO:0000256" key="1">
    <source>
        <dbReference type="ARBA" id="ARBA00004245"/>
    </source>
</evidence>
<dbReference type="GO" id="GO:0007097">
    <property type="term" value="P:nuclear migration"/>
    <property type="evidence" value="ECO:0007669"/>
    <property type="project" value="TreeGrafter"/>
</dbReference>
<feature type="compositionally biased region" description="Basic residues" evidence="8">
    <location>
        <begin position="571"/>
        <end position="586"/>
    </location>
</feature>
<evidence type="ECO:0000256" key="8">
    <source>
        <dbReference type="SAM" id="MobiDB-lite"/>
    </source>
</evidence>
<keyword evidence="4" id="KW-0597">Phosphoprotein</keyword>
<evidence type="ECO:0000313" key="10">
    <source>
        <dbReference type="Proteomes" id="UP000515129"/>
    </source>
</evidence>
<dbReference type="Gene3D" id="1.20.5.1700">
    <property type="match status" value="1"/>
</dbReference>
<comment type="similarity">
    <text evidence="2">Belongs to the TACC family.</text>
</comment>
<dbReference type="Proteomes" id="UP000515129">
    <property type="component" value="Chromosome 38"/>
</dbReference>
<evidence type="ECO:0000256" key="6">
    <source>
        <dbReference type="ARBA" id="ARBA00023212"/>
    </source>
</evidence>
<dbReference type="PANTHER" id="PTHR13924:SF11">
    <property type="entry name" value="TRANSFORMING ACIDIC COILED-COIL-CONTAINING PROTEIN 2"/>
    <property type="match status" value="1"/>
</dbReference>
<feature type="compositionally biased region" description="Low complexity" evidence="8">
    <location>
        <begin position="1149"/>
        <end position="1167"/>
    </location>
</feature>
<feature type="compositionally biased region" description="Polar residues" evidence="8">
    <location>
        <begin position="245"/>
        <end position="257"/>
    </location>
</feature>
<dbReference type="InterPro" id="IPR039915">
    <property type="entry name" value="TACC"/>
</dbReference>
<comment type="subcellular location">
    <subcellularLocation>
        <location evidence="1">Cytoplasm</location>
        <location evidence="1">Cytoskeleton</location>
    </subcellularLocation>
</comment>
<keyword evidence="5 7" id="KW-0175">Coiled coil</keyword>
<dbReference type="InterPro" id="IPR007707">
    <property type="entry name" value="TACC_C"/>
</dbReference>
<feature type="compositionally biased region" description="Basic residues" evidence="8">
    <location>
        <begin position="923"/>
        <end position="942"/>
    </location>
</feature>
<feature type="compositionally biased region" description="Polar residues" evidence="8">
    <location>
        <begin position="447"/>
        <end position="485"/>
    </location>
</feature>
<feature type="region of interest" description="Disordered" evidence="8">
    <location>
        <begin position="736"/>
        <end position="1020"/>
    </location>
</feature>
<keyword evidence="6" id="KW-0206">Cytoskeleton</keyword>
<proteinExistence type="inferred from homology"/>
<keyword evidence="10" id="KW-1185">Reference proteome</keyword>
<feature type="region of interest" description="Disordered" evidence="8">
    <location>
        <begin position="1210"/>
        <end position="1249"/>
    </location>
</feature>
<evidence type="ECO:0000256" key="4">
    <source>
        <dbReference type="ARBA" id="ARBA00022553"/>
    </source>
</evidence>
<dbReference type="Pfam" id="PF05010">
    <property type="entry name" value="TACC_C"/>
    <property type="match status" value="1"/>
</dbReference>
<dbReference type="FunFam" id="1.20.5.1700:FF:000001">
    <property type="entry name" value="Transforming acidic coiled-coil-containing protein 1 isoform 2"/>
    <property type="match status" value="1"/>
</dbReference>
<evidence type="ECO:0000313" key="11">
    <source>
        <dbReference type="RefSeq" id="XP_026079644.1"/>
    </source>
</evidence>
<feature type="region of interest" description="Disordered" evidence="8">
    <location>
        <begin position="219"/>
        <end position="489"/>
    </location>
</feature>
<reference evidence="11" key="1">
    <citation type="submission" date="2025-08" db="UniProtKB">
        <authorList>
            <consortium name="RefSeq"/>
        </authorList>
    </citation>
    <scope>IDENTIFICATION</scope>
    <source>
        <strain evidence="11">Wakin</strain>
        <tissue evidence="11">Muscle</tissue>
    </source>
</reference>
<protein>
    <submittedName>
        <fullName evidence="11">Transforming acidic coiled-coil-containing protein 2-like isoform X7</fullName>
    </submittedName>
</protein>
<feature type="compositionally biased region" description="Polar residues" evidence="8">
    <location>
        <begin position="1071"/>
        <end position="1090"/>
    </location>
</feature>
<evidence type="ECO:0000256" key="2">
    <source>
        <dbReference type="ARBA" id="ARBA00009423"/>
    </source>
</evidence>
<dbReference type="GO" id="GO:0005856">
    <property type="term" value="C:cytoskeleton"/>
    <property type="evidence" value="ECO:0007669"/>
    <property type="project" value="UniProtKB-SubCell"/>
</dbReference>
<evidence type="ECO:0000256" key="7">
    <source>
        <dbReference type="SAM" id="Coils"/>
    </source>
</evidence>
<feature type="compositionally biased region" description="Polar residues" evidence="8">
    <location>
        <begin position="960"/>
        <end position="969"/>
    </location>
</feature>
<feature type="compositionally biased region" description="Basic and acidic residues" evidence="8">
    <location>
        <begin position="1112"/>
        <end position="1127"/>
    </location>
</feature>
<evidence type="ECO:0000256" key="3">
    <source>
        <dbReference type="ARBA" id="ARBA00022490"/>
    </source>
</evidence>
<feature type="compositionally biased region" description="Basic residues" evidence="8">
    <location>
        <begin position="788"/>
        <end position="805"/>
    </location>
</feature>